<name>A0ABD3HZM4_9MARC</name>
<dbReference type="AlphaFoldDB" id="A0ABD3HZM4"/>
<comment type="caution">
    <text evidence="1">The sequence shown here is derived from an EMBL/GenBank/DDBJ whole genome shotgun (WGS) entry which is preliminary data.</text>
</comment>
<reference evidence="1 2" key="1">
    <citation type="submission" date="2024-09" db="EMBL/GenBank/DDBJ databases">
        <title>Chromosome-scale assembly of Riccia sorocarpa.</title>
        <authorList>
            <person name="Paukszto L."/>
        </authorList>
    </citation>
    <scope>NUCLEOTIDE SEQUENCE [LARGE SCALE GENOMIC DNA]</scope>
    <source>
        <strain evidence="1">LP-2024</strain>
        <tissue evidence="1">Aerial parts of the thallus</tissue>
    </source>
</reference>
<evidence type="ECO:0000313" key="2">
    <source>
        <dbReference type="Proteomes" id="UP001633002"/>
    </source>
</evidence>
<evidence type="ECO:0000313" key="1">
    <source>
        <dbReference type="EMBL" id="KAL3695695.1"/>
    </source>
</evidence>
<dbReference type="Proteomes" id="UP001633002">
    <property type="component" value="Unassembled WGS sequence"/>
</dbReference>
<accession>A0ABD3HZM4</accession>
<protein>
    <submittedName>
        <fullName evidence="1">Uncharacterized protein</fullName>
    </submittedName>
</protein>
<proteinExistence type="predicted"/>
<sequence length="191" mass="21382">MLLGGSNQGEWLREMGCEVAGSRRRFKFLGVWSGRHIQQQEIIEQIIITIEKCLQSWVNKSLSFVSRILLIKHVFSAIPSHHLMSLGLDTKGLARIRRSLRTFLWGMKVLPPRQLPRCLFPGVSWSWRTPGKLPDLSNTNSAFLLRLLKENRRAGSNPVLEITTAEAATAGISTRSILGSSIPNIHSNGTD</sequence>
<keyword evidence="2" id="KW-1185">Reference proteome</keyword>
<dbReference type="EMBL" id="JBJQOH010000002">
    <property type="protein sequence ID" value="KAL3695695.1"/>
    <property type="molecule type" value="Genomic_DNA"/>
</dbReference>
<gene>
    <name evidence="1" type="ORF">R1sor_009771</name>
</gene>
<organism evidence="1 2">
    <name type="scientific">Riccia sorocarpa</name>
    <dbReference type="NCBI Taxonomy" id="122646"/>
    <lineage>
        <taxon>Eukaryota</taxon>
        <taxon>Viridiplantae</taxon>
        <taxon>Streptophyta</taxon>
        <taxon>Embryophyta</taxon>
        <taxon>Marchantiophyta</taxon>
        <taxon>Marchantiopsida</taxon>
        <taxon>Marchantiidae</taxon>
        <taxon>Marchantiales</taxon>
        <taxon>Ricciaceae</taxon>
        <taxon>Riccia</taxon>
    </lineage>
</organism>